<keyword evidence="1" id="KW-1133">Transmembrane helix</keyword>
<feature type="transmembrane region" description="Helical" evidence="1">
    <location>
        <begin position="105"/>
        <end position="123"/>
    </location>
</feature>
<sequence length="130" mass="14579">MRPVMVPKVGSSTPQFGAKISVKSSSDGLQFTVLLLVQLLLHDSTYCKAMQPSPGLSVNFGSLWAVRLLLIMLTMSFAGFPENVTMKARIYQKFKMLIYYHLKGNEYGSSCLTITFILMILSFEPKKFIT</sequence>
<evidence type="ECO:0000313" key="3">
    <source>
        <dbReference type="Proteomes" id="UP000237105"/>
    </source>
</evidence>
<organism evidence="2 3">
    <name type="scientific">Parasponia andersonii</name>
    <name type="common">Sponia andersonii</name>
    <dbReference type="NCBI Taxonomy" id="3476"/>
    <lineage>
        <taxon>Eukaryota</taxon>
        <taxon>Viridiplantae</taxon>
        <taxon>Streptophyta</taxon>
        <taxon>Embryophyta</taxon>
        <taxon>Tracheophyta</taxon>
        <taxon>Spermatophyta</taxon>
        <taxon>Magnoliopsida</taxon>
        <taxon>eudicotyledons</taxon>
        <taxon>Gunneridae</taxon>
        <taxon>Pentapetalae</taxon>
        <taxon>rosids</taxon>
        <taxon>fabids</taxon>
        <taxon>Rosales</taxon>
        <taxon>Cannabaceae</taxon>
        <taxon>Parasponia</taxon>
    </lineage>
</organism>
<evidence type="ECO:0000256" key="1">
    <source>
        <dbReference type="SAM" id="Phobius"/>
    </source>
</evidence>
<feature type="non-terminal residue" evidence="2">
    <location>
        <position position="130"/>
    </location>
</feature>
<dbReference type="EMBL" id="JXTB01000145">
    <property type="protein sequence ID" value="PON58885.1"/>
    <property type="molecule type" value="Genomic_DNA"/>
</dbReference>
<feature type="transmembrane region" description="Helical" evidence="1">
    <location>
        <begin position="65"/>
        <end position="84"/>
    </location>
</feature>
<dbReference type="OrthoDB" id="10290948at2759"/>
<gene>
    <name evidence="2" type="ORF">PanWU01x14_164000</name>
</gene>
<reference evidence="3" key="1">
    <citation type="submission" date="2016-06" db="EMBL/GenBank/DDBJ databases">
        <title>Parallel loss of symbiosis genes in relatives of nitrogen-fixing non-legume Parasponia.</title>
        <authorList>
            <person name="Van Velzen R."/>
            <person name="Holmer R."/>
            <person name="Bu F."/>
            <person name="Rutten L."/>
            <person name="Van Zeijl A."/>
            <person name="Liu W."/>
            <person name="Santuari L."/>
            <person name="Cao Q."/>
            <person name="Sharma T."/>
            <person name="Shen D."/>
            <person name="Roswanjaya Y."/>
            <person name="Wardhani T."/>
            <person name="Kalhor M.S."/>
            <person name="Jansen J."/>
            <person name="Van den Hoogen J."/>
            <person name="Gungor B."/>
            <person name="Hartog M."/>
            <person name="Hontelez J."/>
            <person name="Verver J."/>
            <person name="Yang W.-C."/>
            <person name="Schijlen E."/>
            <person name="Repin R."/>
            <person name="Schilthuizen M."/>
            <person name="Schranz E."/>
            <person name="Heidstra R."/>
            <person name="Miyata K."/>
            <person name="Fedorova E."/>
            <person name="Kohlen W."/>
            <person name="Bisseling T."/>
            <person name="Smit S."/>
            <person name="Geurts R."/>
        </authorList>
    </citation>
    <scope>NUCLEOTIDE SEQUENCE [LARGE SCALE GENOMIC DNA]</scope>
    <source>
        <strain evidence="3">cv. WU1-14</strain>
    </source>
</reference>
<evidence type="ECO:0000313" key="2">
    <source>
        <dbReference type="EMBL" id="PON58885.1"/>
    </source>
</evidence>
<keyword evidence="1" id="KW-0812">Transmembrane</keyword>
<dbReference type="Proteomes" id="UP000237105">
    <property type="component" value="Unassembled WGS sequence"/>
</dbReference>
<keyword evidence="3" id="KW-1185">Reference proteome</keyword>
<protein>
    <submittedName>
        <fullName evidence="2">Uncharacterized protein</fullName>
    </submittedName>
</protein>
<comment type="caution">
    <text evidence="2">The sequence shown here is derived from an EMBL/GenBank/DDBJ whole genome shotgun (WGS) entry which is preliminary data.</text>
</comment>
<proteinExistence type="predicted"/>
<dbReference type="AlphaFoldDB" id="A0A2P5CD00"/>
<accession>A0A2P5CD00</accession>
<keyword evidence="1" id="KW-0472">Membrane</keyword>
<name>A0A2P5CD00_PARAD</name>